<dbReference type="Pfam" id="PF01397">
    <property type="entry name" value="Terpene_synth"/>
    <property type="match status" value="1"/>
</dbReference>
<feature type="domain" description="Terpene synthase N-terminal" evidence="6">
    <location>
        <begin position="68"/>
        <end position="216"/>
    </location>
</feature>
<dbReference type="SUPFAM" id="SSF48239">
    <property type="entry name" value="Terpenoid cyclases/Protein prenyltransferases"/>
    <property type="match status" value="1"/>
</dbReference>
<feature type="region of interest" description="Disordered" evidence="5">
    <location>
        <begin position="1"/>
        <end position="24"/>
    </location>
</feature>
<name>A0A3G9EWY9_CHESC</name>
<evidence type="ECO:0000256" key="1">
    <source>
        <dbReference type="ARBA" id="ARBA00001946"/>
    </source>
</evidence>
<dbReference type="SFLD" id="SFLDS00005">
    <property type="entry name" value="Isoprenoid_Synthase_Type_I"/>
    <property type="match status" value="1"/>
</dbReference>
<evidence type="ECO:0000256" key="4">
    <source>
        <dbReference type="ARBA" id="ARBA00023239"/>
    </source>
</evidence>
<comment type="cofactor">
    <cofactor evidence="1">
        <name>Mg(2+)</name>
        <dbReference type="ChEBI" id="CHEBI:18420"/>
    </cofactor>
</comment>
<gene>
    <name evidence="8" type="primary">AscTps3</name>
</gene>
<dbReference type="InterPro" id="IPR005630">
    <property type="entry name" value="Terpene_synthase_metal-bd"/>
</dbReference>
<dbReference type="GO" id="GO:0000287">
    <property type="term" value="F:magnesium ion binding"/>
    <property type="evidence" value="ECO:0007669"/>
    <property type="project" value="InterPro"/>
</dbReference>
<evidence type="ECO:0000256" key="5">
    <source>
        <dbReference type="SAM" id="MobiDB-lite"/>
    </source>
</evidence>
<dbReference type="Pfam" id="PF03936">
    <property type="entry name" value="Terpene_synth_C"/>
    <property type="match status" value="1"/>
</dbReference>
<proteinExistence type="evidence at transcript level"/>
<dbReference type="EMBL" id="LC387458">
    <property type="protein sequence ID" value="BBE32339.1"/>
    <property type="molecule type" value="mRNA"/>
</dbReference>
<keyword evidence="4" id="KW-0456">Lyase</keyword>
<organism evidence="8">
    <name type="scientific">Chengiopanax sciadophylloides</name>
    <name type="common">Koshiabura</name>
    <name type="synonym">Acanthopanax sciadophylloides</name>
    <dbReference type="NCBI Taxonomy" id="48093"/>
    <lineage>
        <taxon>Eukaryota</taxon>
        <taxon>Viridiplantae</taxon>
        <taxon>Streptophyta</taxon>
        <taxon>Embryophyta</taxon>
        <taxon>Tracheophyta</taxon>
        <taxon>Spermatophyta</taxon>
        <taxon>Magnoliopsida</taxon>
        <taxon>eudicotyledons</taxon>
        <taxon>Gunneridae</taxon>
        <taxon>Pentapetalae</taxon>
        <taxon>asterids</taxon>
        <taxon>campanulids</taxon>
        <taxon>Apiales</taxon>
        <taxon>Araliaceae</taxon>
        <taxon>Chengiopanax</taxon>
    </lineage>
</organism>
<keyword evidence="2" id="KW-0479">Metal-binding</keyword>
<reference evidence="8" key="1">
    <citation type="journal article" date="2018" name="J. Oleo Sci.">
        <title>Isolation and Functional Characterization of New Terpene Synthase Genes from Traditional Edible Plants.</title>
        <authorList>
            <person name="Hattan J."/>
            <person name="Shindo K."/>
            <person name="Sasaki T."/>
            <person name="Misawa N."/>
        </authorList>
    </citation>
    <scope>NUCLEOTIDE SEQUENCE</scope>
</reference>
<dbReference type="InterPro" id="IPR050148">
    <property type="entry name" value="Terpene_synthase-like"/>
</dbReference>
<dbReference type="FunFam" id="1.10.600.10:FF:000007">
    <property type="entry name" value="Isoprene synthase, chloroplastic"/>
    <property type="match status" value="1"/>
</dbReference>
<dbReference type="InterPro" id="IPR008949">
    <property type="entry name" value="Isoprenoid_synthase_dom_sf"/>
</dbReference>
<keyword evidence="3" id="KW-0460">Magnesium</keyword>
<evidence type="ECO:0000313" key="8">
    <source>
        <dbReference type="EMBL" id="BBE32339.1"/>
    </source>
</evidence>
<feature type="domain" description="Terpene synthase metal-binding" evidence="7">
    <location>
        <begin position="287"/>
        <end position="521"/>
    </location>
</feature>
<dbReference type="GO" id="GO:0010333">
    <property type="term" value="F:terpene synthase activity"/>
    <property type="evidence" value="ECO:0007669"/>
    <property type="project" value="InterPro"/>
</dbReference>
<dbReference type="PANTHER" id="PTHR31225:SF0">
    <property type="entry name" value="S-(+)-LINALOOL SYNTHASE, CHLOROPLASTIC"/>
    <property type="match status" value="1"/>
</dbReference>
<dbReference type="InterPro" id="IPR008930">
    <property type="entry name" value="Terpenoid_cyclase/PrenylTrfase"/>
</dbReference>
<dbReference type="Gene3D" id="1.10.600.10">
    <property type="entry name" value="Farnesyl Diphosphate Synthase"/>
    <property type="match status" value="1"/>
</dbReference>
<dbReference type="InterPro" id="IPR001906">
    <property type="entry name" value="Terpene_synth_N"/>
</dbReference>
<dbReference type="SUPFAM" id="SSF48576">
    <property type="entry name" value="Terpenoid synthases"/>
    <property type="match status" value="1"/>
</dbReference>
<dbReference type="Gene3D" id="1.50.10.130">
    <property type="entry name" value="Terpene synthase, N-terminal domain"/>
    <property type="match status" value="1"/>
</dbReference>
<evidence type="ECO:0000256" key="2">
    <source>
        <dbReference type="ARBA" id="ARBA00022723"/>
    </source>
</evidence>
<dbReference type="GO" id="GO:0016114">
    <property type="term" value="P:terpenoid biosynthetic process"/>
    <property type="evidence" value="ECO:0007669"/>
    <property type="project" value="InterPro"/>
</dbReference>
<evidence type="ECO:0000256" key="3">
    <source>
        <dbReference type="ARBA" id="ARBA00022842"/>
    </source>
</evidence>
<protein>
    <submittedName>
        <fullName evidence="8">Linalool/nerolidol synthase</fullName>
    </submittedName>
</protein>
<dbReference type="AlphaFoldDB" id="A0A3G9EWY9"/>
<accession>A0A3G9EWY9</accession>
<evidence type="ECO:0000259" key="6">
    <source>
        <dbReference type="Pfam" id="PF01397"/>
    </source>
</evidence>
<dbReference type="SFLD" id="SFLDG01019">
    <property type="entry name" value="Terpene_Cyclase_Like_1_C_Termi"/>
    <property type="match status" value="1"/>
</dbReference>
<dbReference type="InterPro" id="IPR036965">
    <property type="entry name" value="Terpene_synth_N_sf"/>
</dbReference>
<sequence>MVSYHNPLEGQIKPSSSSHHQKSKKMSLIPLTSMAITDNCSITQDLSLHSNASEHRNCPNKDCSIEYLDEFYMEHAQNLTDVKYLLKSKDGKDSLEGLIMVDTMQRLGIDNHFHEEIQSFLESQLITMIDTGVHQYKGLFENSLRFRLLRQEGYYVPADRVFGYLMAENRKFKNIVGEDISGLMALYEASQLSIKGENILEEAAKFSSQILNEKMAFVDQHQDRTARYTLRHPYHKSLAKIMARNYIKDFNAPDGWQHALLELANSDFNMVRSIHQKELSQFSRWWKDLGLTRELKLVRDQPLKWYMGPMAALTDLSMSEQRIELTKAISLIYIIDDIFDIYGTVDELTLFTEAVNRWDMAAMEQLPGYMKMCFKALYDVTNEIGKMVYKKHGLNLADSLQKSWASLCDAFLVEAKWFASGHLPKPEEYLRNGIVSSGMHVVLVHIFFLLREGENFEYENSGIISSLATILRLWDDLGSAKDENQDGNDGSYIKCFMNEHQGITIDIARQHVTHMISEAWKCLNKECLLPNPFSATFTKAALNLARMVPLMYSYDDNHRLPVLEDYIKSMFSDHIPLEGSLY</sequence>
<dbReference type="PANTHER" id="PTHR31225">
    <property type="entry name" value="OS04G0344100 PROTEIN-RELATED"/>
    <property type="match status" value="1"/>
</dbReference>
<evidence type="ECO:0000259" key="7">
    <source>
        <dbReference type="Pfam" id="PF03936"/>
    </source>
</evidence>
<dbReference type="InterPro" id="IPR034741">
    <property type="entry name" value="Terpene_cyclase-like_1_C"/>
</dbReference>